<evidence type="ECO:0000313" key="1">
    <source>
        <dbReference type="EMBL" id="KAI3789450.1"/>
    </source>
</evidence>
<dbReference type="EMBL" id="CM042009">
    <property type="protein sequence ID" value="KAI3789450.1"/>
    <property type="molecule type" value="Genomic_DNA"/>
</dbReference>
<reference evidence="1 2" key="2">
    <citation type="journal article" date="2022" name="Mol. Ecol. Resour.">
        <title>The genomes of chicory, endive, great burdock and yacon provide insights into Asteraceae paleo-polyploidization history and plant inulin production.</title>
        <authorList>
            <person name="Fan W."/>
            <person name="Wang S."/>
            <person name="Wang H."/>
            <person name="Wang A."/>
            <person name="Jiang F."/>
            <person name="Liu H."/>
            <person name="Zhao H."/>
            <person name="Xu D."/>
            <person name="Zhang Y."/>
        </authorList>
    </citation>
    <scope>NUCLEOTIDE SEQUENCE [LARGE SCALE GENOMIC DNA]</scope>
    <source>
        <strain evidence="2">cv. Punajuju</strain>
        <tissue evidence="1">Leaves</tissue>
    </source>
</reference>
<dbReference type="Proteomes" id="UP001055811">
    <property type="component" value="Linkage Group LG01"/>
</dbReference>
<organism evidence="1 2">
    <name type="scientific">Cichorium intybus</name>
    <name type="common">Chicory</name>
    <dbReference type="NCBI Taxonomy" id="13427"/>
    <lineage>
        <taxon>Eukaryota</taxon>
        <taxon>Viridiplantae</taxon>
        <taxon>Streptophyta</taxon>
        <taxon>Embryophyta</taxon>
        <taxon>Tracheophyta</taxon>
        <taxon>Spermatophyta</taxon>
        <taxon>Magnoliopsida</taxon>
        <taxon>eudicotyledons</taxon>
        <taxon>Gunneridae</taxon>
        <taxon>Pentapetalae</taxon>
        <taxon>asterids</taxon>
        <taxon>campanulids</taxon>
        <taxon>Asterales</taxon>
        <taxon>Asteraceae</taxon>
        <taxon>Cichorioideae</taxon>
        <taxon>Cichorieae</taxon>
        <taxon>Cichoriinae</taxon>
        <taxon>Cichorium</taxon>
    </lineage>
</organism>
<comment type="caution">
    <text evidence="1">The sequence shown here is derived from an EMBL/GenBank/DDBJ whole genome shotgun (WGS) entry which is preliminary data.</text>
</comment>
<proteinExistence type="predicted"/>
<reference evidence="2" key="1">
    <citation type="journal article" date="2022" name="Mol. Ecol. Resour.">
        <title>The genomes of chicory, endive, great burdock and yacon provide insights into Asteraceae palaeo-polyploidization history and plant inulin production.</title>
        <authorList>
            <person name="Fan W."/>
            <person name="Wang S."/>
            <person name="Wang H."/>
            <person name="Wang A."/>
            <person name="Jiang F."/>
            <person name="Liu H."/>
            <person name="Zhao H."/>
            <person name="Xu D."/>
            <person name="Zhang Y."/>
        </authorList>
    </citation>
    <scope>NUCLEOTIDE SEQUENCE [LARGE SCALE GENOMIC DNA]</scope>
    <source>
        <strain evidence="2">cv. Punajuju</strain>
    </source>
</reference>
<keyword evidence="2" id="KW-1185">Reference proteome</keyword>
<protein>
    <submittedName>
        <fullName evidence="1">Uncharacterized protein</fullName>
    </submittedName>
</protein>
<gene>
    <name evidence="1" type="ORF">L2E82_02245</name>
</gene>
<accession>A0ACB9H144</accession>
<evidence type="ECO:0000313" key="2">
    <source>
        <dbReference type="Proteomes" id="UP001055811"/>
    </source>
</evidence>
<sequence>MRKDETVVWTVQVSAAWKDLMTPRAIHGVSRGSDAPTHGGDALSYSPLLSATENIFSIIKSQEDGHVFKFQSDFASSALHDLELILTPGAWLN</sequence>
<name>A0ACB9H144_CICIN</name>